<sequence>MDHTERDIASHEGLQEETQGLHHGGISSETLVTVKKAKKVQDTEGTAIIRMKTSSGSQGGDVPPGSLEPPVGSLPWRIMMARIPVSTDAETLDLSINSSLHNTQEKQSGKKHRAARDEDAPQATVSITAHYGAASAEGVWRCPGGDELSSRGSVVYVNESWWAGTSHGRLGAPVRGRPDALADEMFCSNYGAIHLR</sequence>
<feature type="region of interest" description="Disordered" evidence="1">
    <location>
        <begin position="100"/>
        <end position="121"/>
    </location>
</feature>
<dbReference type="Proteomes" id="UP000314294">
    <property type="component" value="Unassembled WGS sequence"/>
</dbReference>
<proteinExistence type="predicted"/>
<dbReference type="AlphaFoldDB" id="A0A4Z2H792"/>
<reference evidence="2 3" key="1">
    <citation type="submission" date="2019-03" db="EMBL/GenBank/DDBJ databases">
        <title>First draft genome of Liparis tanakae, snailfish: a comprehensive survey of snailfish specific genes.</title>
        <authorList>
            <person name="Kim W."/>
            <person name="Song I."/>
            <person name="Jeong J.-H."/>
            <person name="Kim D."/>
            <person name="Kim S."/>
            <person name="Ryu S."/>
            <person name="Song J.Y."/>
            <person name="Lee S.K."/>
        </authorList>
    </citation>
    <scope>NUCLEOTIDE SEQUENCE [LARGE SCALE GENOMIC DNA]</scope>
    <source>
        <tissue evidence="2">Muscle</tissue>
    </source>
</reference>
<feature type="compositionally biased region" description="Basic and acidic residues" evidence="1">
    <location>
        <begin position="1"/>
        <end position="14"/>
    </location>
</feature>
<accession>A0A4Z2H792</accession>
<comment type="caution">
    <text evidence="2">The sequence shown here is derived from an EMBL/GenBank/DDBJ whole genome shotgun (WGS) entry which is preliminary data.</text>
</comment>
<evidence type="ECO:0000256" key="1">
    <source>
        <dbReference type="SAM" id="MobiDB-lite"/>
    </source>
</evidence>
<dbReference type="EMBL" id="SRLO01000308">
    <property type="protein sequence ID" value="TNN61787.1"/>
    <property type="molecule type" value="Genomic_DNA"/>
</dbReference>
<feature type="region of interest" description="Disordered" evidence="1">
    <location>
        <begin position="45"/>
        <end position="73"/>
    </location>
</feature>
<evidence type="ECO:0000313" key="2">
    <source>
        <dbReference type="EMBL" id="TNN61787.1"/>
    </source>
</evidence>
<evidence type="ECO:0000313" key="3">
    <source>
        <dbReference type="Proteomes" id="UP000314294"/>
    </source>
</evidence>
<organism evidence="2 3">
    <name type="scientific">Liparis tanakae</name>
    <name type="common">Tanaka's snailfish</name>
    <dbReference type="NCBI Taxonomy" id="230148"/>
    <lineage>
        <taxon>Eukaryota</taxon>
        <taxon>Metazoa</taxon>
        <taxon>Chordata</taxon>
        <taxon>Craniata</taxon>
        <taxon>Vertebrata</taxon>
        <taxon>Euteleostomi</taxon>
        <taxon>Actinopterygii</taxon>
        <taxon>Neopterygii</taxon>
        <taxon>Teleostei</taxon>
        <taxon>Neoteleostei</taxon>
        <taxon>Acanthomorphata</taxon>
        <taxon>Eupercaria</taxon>
        <taxon>Perciformes</taxon>
        <taxon>Cottioidei</taxon>
        <taxon>Cottales</taxon>
        <taxon>Liparidae</taxon>
        <taxon>Liparis</taxon>
    </lineage>
</organism>
<protein>
    <submittedName>
        <fullName evidence="2">Uncharacterized protein</fullName>
    </submittedName>
</protein>
<feature type="region of interest" description="Disordered" evidence="1">
    <location>
        <begin position="1"/>
        <end position="27"/>
    </location>
</feature>
<gene>
    <name evidence="2" type="ORF">EYF80_028009</name>
</gene>
<keyword evidence="3" id="KW-1185">Reference proteome</keyword>
<name>A0A4Z2H792_9TELE</name>